<feature type="domain" description="IPT/TIG" evidence="2">
    <location>
        <begin position="165"/>
        <end position="273"/>
    </location>
</feature>
<dbReference type="CDD" id="cd00603">
    <property type="entry name" value="IPT_PCSR"/>
    <property type="match status" value="1"/>
</dbReference>
<dbReference type="Gene3D" id="2.60.40.10">
    <property type="entry name" value="Immunoglobulins"/>
    <property type="match status" value="3"/>
</dbReference>
<dbReference type="InterPro" id="IPR014756">
    <property type="entry name" value="Ig_E-set"/>
</dbReference>
<protein>
    <submittedName>
        <fullName evidence="3">Hypothetical conserved protein</fullName>
    </submittedName>
</protein>
<dbReference type="InterPro" id="IPR002909">
    <property type="entry name" value="IPT_dom"/>
</dbReference>
<dbReference type="Pfam" id="PF01833">
    <property type="entry name" value="TIG"/>
    <property type="match status" value="3"/>
</dbReference>
<dbReference type="CDD" id="cd00102">
    <property type="entry name" value="IPT"/>
    <property type="match status" value="2"/>
</dbReference>
<dbReference type="PROSITE" id="PS51257">
    <property type="entry name" value="PROKAR_LIPOPROTEIN"/>
    <property type="match status" value="1"/>
</dbReference>
<feature type="domain" description="IPT/TIG" evidence="2">
    <location>
        <begin position="469"/>
        <end position="561"/>
    </location>
</feature>
<dbReference type="PANTHER" id="PTHR46769">
    <property type="entry name" value="POLYCYSTIC KIDNEY AND HEPATIC DISEASE 1 (AUTOSOMAL RECESSIVE)-LIKE 1"/>
    <property type="match status" value="1"/>
</dbReference>
<sequence length="569" mass="58711">MIKVKAFIGSVTVAGVLVLAACSKSDSPTAPRPSPTPSAATLTLTVESTPAYVGDVLSARAEVRVGGNAVPDGTPVLFSLRGNLCWYDLNNDNQVQDNEILPCTLFVENSTTSITKTTVAGIARVTFQSAAQDDVELSARYGPANDVKRFTVQGNPNAIVPAATAPRIFQLDPPVGNGKGGEYVTIVGDSLCSYYTAAGNCVQPGSVRFDIGAPVNATRDAPVVAASARGDRLVVLTPQPSPNPLTQDALVSVVVTTLAGSATATNAFRFSAQQLPPLIYSLQPSSGSARGGEVVTIYGANFEEPIKVEFSPGGVAQVVDVPPGGTQITVVTPQNSLPLDADTSASVTVTSLFGTGRDQTVTKANAFTFKAEVTTPVLYALSPNSGPIEGGTRVTIFGSGFQYPVQVLFGDREAQVISSNFNEIVCIAPSIAPSQPGTPTTVQVSVKNILTGKTSSNTLPYRYGEAMFVSAITPNTGYILGWNPATIYGQGFVAPVQVLVTVGGITKEAQVLSVSGTSIQVKMPPFAEAVGDQGCTPVAATFTVTNIGSNLTATGPVYTYLCSGGISGP</sequence>
<keyword evidence="1" id="KW-0732">Signal</keyword>
<reference evidence="3" key="1">
    <citation type="journal article" date="2005" name="Environ. Microbiol.">
        <title>Genetic and functional properties of uncultivated thermophilic crenarchaeotes from a subsurface gold mine as revealed by analysis of genome fragments.</title>
        <authorList>
            <person name="Nunoura T."/>
            <person name="Hirayama H."/>
            <person name="Takami H."/>
            <person name="Oida H."/>
            <person name="Nishi S."/>
            <person name="Shimamura S."/>
            <person name="Suzuki Y."/>
            <person name="Inagaki F."/>
            <person name="Takai K."/>
            <person name="Nealson K.H."/>
            <person name="Horikoshi K."/>
        </authorList>
    </citation>
    <scope>NUCLEOTIDE SEQUENCE</scope>
</reference>
<evidence type="ECO:0000259" key="2">
    <source>
        <dbReference type="SMART" id="SM00429"/>
    </source>
</evidence>
<reference evidence="3" key="2">
    <citation type="journal article" date="2012" name="PLoS ONE">
        <title>A Deeply Branching Thermophilic Bacterium with an Ancient Acetyl-CoA Pathway Dominates a Subsurface Ecosystem.</title>
        <authorList>
            <person name="Takami H."/>
            <person name="Noguchi H."/>
            <person name="Takaki Y."/>
            <person name="Uchiyama I."/>
            <person name="Toyoda A."/>
            <person name="Nishi S."/>
            <person name="Chee G.-J."/>
            <person name="Arai W."/>
            <person name="Nunoura T."/>
            <person name="Itoh T."/>
            <person name="Hattori M."/>
            <person name="Takai K."/>
        </authorList>
    </citation>
    <scope>NUCLEOTIDE SEQUENCE</scope>
</reference>
<evidence type="ECO:0000313" key="3">
    <source>
        <dbReference type="EMBL" id="BAL56797.1"/>
    </source>
</evidence>
<name>H5SKW1_9ZZZZ</name>
<proteinExistence type="predicted"/>
<feature type="domain" description="IPT/TIG" evidence="2">
    <location>
        <begin position="375"/>
        <end position="464"/>
    </location>
</feature>
<dbReference type="PANTHER" id="PTHR46769:SF2">
    <property type="entry name" value="FIBROCYSTIN-L ISOFORM 2 PRECURSOR-RELATED"/>
    <property type="match status" value="1"/>
</dbReference>
<organism evidence="3">
    <name type="scientific">uncultured prokaryote</name>
    <dbReference type="NCBI Taxonomy" id="198431"/>
    <lineage>
        <taxon>unclassified sequences</taxon>
        <taxon>environmental samples</taxon>
    </lineage>
</organism>
<feature type="domain" description="IPT/TIG" evidence="2">
    <location>
        <begin position="276"/>
        <end position="370"/>
    </location>
</feature>
<accession>H5SKW1</accession>
<dbReference type="InterPro" id="IPR052387">
    <property type="entry name" value="Fibrocystin"/>
</dbReference>
<dbReference type="InterPro" id="IPR013783">
    <property type="entry name" value="Ig-like_fold"/>
</dbReference>
<dbReference type="EMBL" id="AP011758">
    <property type="protein sequence ID" value="BAL56797.1"/>
    <property type="molecule type" value="Genomic_DNA"/>
</dbReference>
<dbReference type="SUPFAM" id="SSF81296">
    <property type="entry name" value="E set domains"/>
    <property type="match status" value="3"/>
</dbReference>
<dbReference type="SMART" id="SM00429">
    <property type="entry name" value="IPT"/>
    <property type="match status" value="4"/>
</dbReference>
<dbReference type="AlphaFoldDB" id="H5SKW1"/>
<evidence type="ECO:0000256" key="1">
    <source>
        <dbReference type="ARBA" id="ARBA00022729"/>
    </source>
</evidence>
<gene>
    <name evidence="3" type="ORF">HGMM_F42G09C23</name>
</gene>